<feature type="transmembrane region" description="Helical" evidence="14">
    <location>
        <begin position="178"/>
        <end position="200"/>
    </location>
</feature>
<dbReference type="InterPro" id="IPR011006">
    <property type="entry name" value="CheY-like_superfamily"/>
</dbReference>
<feature type="domain" description="Response regulatory" evidence="16">
    <location>
        <begin position="827"/>
        <end position="942"/>
    </location>
</feature>
<dbReference type="SUPFAM" id="SSF47384">
    <property type="entry name" value="Homodimeric domain of signal transducing histidine kinase"/>
    <property type="match status" value="1"/>
</dbReference>
<sequence length="958" mass="109732">MKLNDQIKKSFSNQIVYLFGISISFFILGTILLFYIQNELNDKYIEEREQIVYERNLLIKINDLYDTTFIDMLSYSELITPQMESKLLSQEEEIEKLTTALEIPLETYKVDGVNTDMIREFSADFFTVLLPSYLARNENGDNQQLDEFSNEQIEKFRESMLNSIMLVGKQLENNVKKLSVYTTYIQIAFIVFILIFLFVLQRIIKRIFKNIGEPLAKFAFAANEIAAGRDAVIQTYPERKDELGLLSIAFQKMVSTLQVKEQDLIAHNEELLAQQDELQAGQDQLQETLGTLLENEKKLTNHSALINGISTSLDKKEVLNSIVSNMCKITFSDSGMIALLYENSYASSGVSETGARQFISNLHSGLNQRLIETKKAFVIKREQDISEKGYHEAINYSYDLYLPILTTTSQKVEAIMVYSRFGYPYTDKEIEEYETLTKQIAISLDKIKLYERSEEARSINQDILNTVQEGIQLIDQNRNIIQVNHQLYEMFDSLGEEDVLSFSWSQWSSKLGEKIKDKQFIFNLDEAISAALRGNDEKSTFIYQLKENSHVIQVYCKKIVNEGKAAGTIIVHRDITKEFEVDQMKSEFVSTVSHELRTPLASVLGFTELLLHKELKPERKTKYLNTIYSEAKRLSALINDFLDIQRMESGKQSYEKKYIDIRPIWETVIENQQVQTLIHQIHLSVDTEQTRILGDKEKIQQIFTNVLSNAMKYSPKGGNIYIHLYENEHSLIIDVKDEGLGIPKESIPHLFEKFYRIDNTDHRQIGGTGLGLSIVAEIVKIHDGTITVDSQIGEGSTFTLTFPKINIKKEDKQFAPDKDNSLSIHHDVVIIEDDLSLADLLFQELTSSGFQVSCFNNGQAALNHIKASPPDALVLDIKLEENEIDGWTIMNELKQDEQLKQIPIFISSAFDEQERGYSLGAQDFLVKPYSPSKLSKVIMQTLLENGKQGQIMIPKQEE</sequence>
<keyword evidence="9" id="KW-0067">ATP-binding</keyword>
<organism evidence="18 19">
    <name type="scientific">Lysinibacillus antri</name>
    <dbReference type="NCBI Taxonomy" id="2498145"/>
    <lineage>
        <taxon>Bacteria</taxon>
        <taxon>Bacillati</taxon>
        <taxon>Bacillota</taxon>
        <taxon>Bacilli</taxon>
        <taxon>Bacillales</taxon>
        <taxon>Bacillaceae</taxon>
        <taxon>Lysinibacillus</taxon>
    </lineage>
</organism>
<dbReference type="CDD" id="cd00075">
    <property type="entry name" value="HATPase"/>
    <property type="match status" value="1"/>
</dbReference>
<dbReference type="SUPFAM" id="SSF55874">
    <property type="entry name" value="ATPase domain of HSP90 chaperone/DNA topoisomerase II/histidine kinase"/>
    <property type="match status" value="1"/>
</dbReference>
<keyword evidence="7" id="KW-0547">Nucleotide-binding</keyword>
<keyword evidence="14" id="KW-1133">Transmembrane helix</keyword>
<evidence type="ECO:0000256" key="11">
    <source>
        <dbReference type="ARBA" id="ARBA00023136"/>
    </source>
</evidence>
<dbReference type="Gene3D" id="3.30.450.40">
    <property type="match status" value="1"/>
</dbReference>
<keyword evidence="13" id="KW-0175">Coiled coil</keyword>
<evidence type="ECO:0000256" key="3">
    <source>
        <dbReference type="ARBA" id="ARBA00012438"/>
    </source>
</evidence>
<dbReference type="SUPFAM" id="SSF52172">
    <property type="entry name" value="CheY-like"/>
    <property type="match status" value="1"/>
</dbReference>
<keyword evidence="8" id="KW-0418">Kinase</keyword>
<dbReference type="SMART" id="SM00448">
    <property type="entry name" value="REC"/>
    <property type="match status" value="1"/>
</dbReference>
<dbReference type="RefSeq" id="WP_126659965.1">
    <property type="nucleotide sequence ID" value="NZ_RYYR01000024.1"/>
</dbReference>
<accession>A0A432L8W0</accession>
<dbReference type="EMBL" id="RYYR01000024">
    <property type="protein sequence ID" value="RUL49563.1"/>
    <property type="molecule type" value="Genomic_DNA"/>
</dbReference>
<dbReference type="InterPro" id="IPR003661">
    <property type="entry name" value="HisK_dim/P_dom"/>
</dbReference>
<evidence type="ECO:0000256" key="10">
    <source>
        <dbReference type="ARBA" id="ARBA00023012"/>
    </source>
</evidence>
<evidence type="ECO:0000259" key="17">
    <source>
        <dbReference type="PROSITE" id="PS50885"/>
    </source>
</evidence>
<dbReference type="GO" id="GO:0005524">
    <property type="term" value="F:ATP binding"/>
    <property type="evidence" value="ECO:0007669"/>
    <property type="project" value="UniProtKB-KW"/>
</dbReference>
<dbReference type="Gene3D" id="6.10.340.10">
    <property type="match status" value="1"/>
</dbReference>
<evidence type="ECO:0000256" key="2">
    <source>
        <dbReference type="ARBA" id="ARBA00004651"/>
    </source>
</evidence>
<keyword evidence="14" id="KW-0812">Transmembrane</keyword>
<dbReference type="Proteomes" id="UP000287910">
    <property type="component" value="Unassembled WGS sequence"/>
</dbReference>
<dbReference type="InterPro" id="IPR003594">
    <property type="entry name" value="HATPase_dom"/>
</dbReference>
<evidence type="ECO:0000256" key="14">
    <source>
        <dbReference type="SAM" id="Phobius"/>
    </source>
</evidence>
<evidence type="ECO:0000256" key="5">
    <source>
        <dbReference type="ARBA" id="ARBA00022553"/>
    </source>
</evidence>
<dbReference type="SMART" id="SM00387">
    <property type="entry name" value="HATPase_c"/>
    <property type="match status" value="1"/>
</dbReference>
<dbReference type="PROSITE" id="PS50885">
    <property type="entry name" value="HAMP"/>
    <property type="match status" value="1"/>
</dbReference>
<evidence type="ECO:0000313" key="19">
    <source>
        <dbReference type="Proteomes" id="UP000287910"/>
    </source>
</evidence>
<dbReference type="PANTHER" id="PTHR43547">
    <property type="entry name" value="TWO-COMPONENT HISTIDINE KINASE"/>
    <property type="match status" value="1"/>
</dbReference>
<dbReference type="PANTHER" id="PTHR43547:SF2">
    <property type="entry name" value="HYBRID SIGNAL TRANSDUCTION HISTIDINE KINASE C"/>
    <property type="match status" value="1"/>
</dbReference>
<dbReference type="FunFam" id="3.30.565.10:FF:000006">
    <property type="entry name" value="Sensor histidine kinase WalK"/>
    <property type="match status" value="1"/>
</dbReference>
<comment type="caution">
    <text evidence="18">The sequence shown here is derived from an EMBL/GenBank/DDBJ whole genome shotgun (WGS) entry which is preliminary data.</text>
</comment>
<dbReference type="InterPro" id="IPR003660">
    <property type="entry name" value="HAMP_dom"/>
</dbReference>
<dbReference type="PROSITE" id="PS50110">
    <property type="entry name" value="RESPONSE_REGULATORY"/>
    <property type="match status" value="1"/>
</dbReference>
<dbReference type="GO" id="GO:0005886">
    <property type="term" value="C:plasma membrane"/>
    <property type="evidence" value="ECO:0007669"/>
    <property type="project" value="UniProtKB-SubCell"/>
</dbReference>
<feature type="modified residue" description="4-aspartylphosphate" evidence="12">
    <location>
        <position position="876"/>
    </location>
</feature>
<feature type="domain" description="HAMP" evidence="17">
    <location>
        <begin position="209"/>
        <end position="262"/>
    </location>
</feature>
<evidence type="ECO:0000256" key="7">
    <source>
        <dbReference type="ARBA" id="ARBA00022741"/>
    </source>
</evidence>
<proteinExistence type="predicted"/>
<dbReference type="InterPro" id="IPR005467">
    <property type="entry name" value="His_kinase_dom"/>
</dbReference>
<evidence type="ECO:0000256" key="12">
    <source>
        <dbReference type="PROSITE-ProRule" id="PRU00169"/>
    </source>
</evidence>
<keyword evidence="11 14" id="KW-0472">Membrane</keyword>
<reference evidence="18 19" key="1">
    <citation type="submission" date="2018-12" db="EMBL/GenBank/DDBJ databases">
        <title>Lysinibacillus antri sp. nov., isolated from a cave soil.</title>
        <authorList>
            <person name="Narsing Rao M.P."/>
            <person name="Zhang H."/>
            <person name="Dong Z.-Y."/>
            <person name="Niu X.-K."/>
            <person name="Zhang K."/>
            <person name="Fang B.-Z."/>
            <person name="Kang Y.-Q."/>
            <person name="Xiao M."/>
            <person name="Li W.-J."/>
        </authorList>
    </citation>
    <scope>NUCLEOTIDE SEQUENCE [LARGE SCALE GENOMIC DNA]</scope>
    <source>
        <strain evidence="18 19">SYSU K30002</strain>
    </source>
</reference>
<comment type="subcellular location">
    <subcellularLocation>
        <location evidence="2">Cell membrane</location>
        <topology evidence="2">Multi-pass membrane protein</topology>
    </subcellularLocation>
</comment>
<evidence type="ECO:0000256" key="9">
    <source>
        <dbReference type="ARBA" id="ARBA00022840"/>
    </source>
</evidence>
<evidence type="ECO:0000256" key="6">
    <source>
        <dbReference type="ARBA" id="ARBA00022679"/>
    </source>
</evidence>
<dbReference type="CDD" id="cd06225">
    <property type="entry name" value="HAMP"/>
    <property type="match status" value="1"/>
</dbReference>
<feature type="domain" description="Histidine kinase" evidence="15">
    <location>
        <begin position="591"/>
        <end position="806"/>
    </location>
</feature>
<dbReference type="SUPFAM" id="SSF55785">
    <property type="entry name" value="PYP-like sensor domain (PAS domain)"/>
    <property type="match status" value="1"/>
</dbReference>
<dbReference type="InterPro" id="IPR004358">
    <property type="entry name" value="Sig_transdc_His_kin-like_C"/>
</dbReference>
<keyword evidence="10" id="KW-0902">Two-component regulatory system</keyword>
<dbReference type="Gene3D" id="3.40.50.2300">
    <property type="match status" value="1"/>
</dbReference>
<dbReference type="CDD" id="cd00082">
    <property type="entry name" value="HisKA"/>
    <property type="match status" value="1"/>
</dbReference>
<dbReference type="Pfam" id="PF00512">
    <property type="entry name" value="HisKA"/>
    <property type="match status" value="1"/>
</dbReference>
<dbReference type="Pfam" id="PF00072">
    <property type="entry name" value="Response_reg"/>
    <property type="match status" value="1"/>
</dbReference>
<evidence type="ECO:0000259" key="16">
    <source>
        <dbReference type="PROSITE" id="PS50110"/>
    </source>
</evidence>
<dbReference type="Gene3D" id="3.30.450.20">
    <property type="entry name" value="PAS domain"/>
    <property type="match status" value="1"/>
</dbReference>
<dbReference type="SUPFAM" id="SSF55781">
    <property type="entry name" value="GAF domain-like"/>
    <property type="match status" value="1"/>
</dbReference>
<evidence type="ECO:0000256" key="8">
    <source>
        <dbReference type="ARBA" id="ARBA00022777"/>
    </source>
</evidence>
<evidence type="ECO:0000259" key="15">
    <source>
        <dbReference type="PROSITE" id="PS50109"/>
    </source>
</evidence>
<dbReference type="InterPro" id="IPR035965">
    <property type="entry name" value="PAS-like_dom_sf"/>
</dbReference>
<dbReference type="EC" id="2.7.13.3" evidence="3"/>
<evidence type="ECO:0000313" key="18">
    <source>
        <dbReference type="EMBL" id="RUL49563.1"/>
    </source>
</evidence>
<keyword evidence="19" id="KW-1185">Reference proteome</keyword>
<dbReference type="InterPro" id="IPR036097">
    <property type="entry name" value="HisK_dim/P_sf"/>
</dbReference>
<name>A0A432L8W0_9BACI</name>
<dbReference type="Gene3D" id="1.10.287.130">
    <property type="match status" value="1"/>
</dbReference>
<gene>
    <name evidence="18" type="ORF">EK386_14825</name>
</gene>
<dbReference type="PRINTS" id="PR00344">
    <property type="entry name" value="BCTRLSENSOR"/>
</dbReference>
<dbReference type="SMART" id="SM00388">
    <property type="entry name" value="HisKA"/>
    <property type="match status" value="1"/>
</dbReference>
<comment type="catalytic activity">
    <reaction evidence="1">
        <text>ATP + protein L-histidine = ADP + protein N-phospho-L-histidine.</text>
        <dbReference type="EC" id="2.7.13.3"/>
    </reaction>
</comment>
<keyword evidence="5 12" id="KW-0597">Phosphoprotein</keyword>
<dbReference type="FunFam" id="1.10.287.130:FF:000001">
    <property type="entry name" value="Two-component sensor histidine kinase"/>
    <property type="match status" value="1"/>
</dbReference>
<evidence type="ECO:0000256" key="4">
    <source>
        <dbReference type="ARBA" id="ARBA00022475"/>
    </source>
</evidence>
<dbReference type="AlphaFoldDB" id="A0A432L8W0"/>
<dbReference type="InterPro" id="IPR001789">
    <property type="entry name" value="Sig_transdc_resp-reg_receiver"/>
</dbReference>
<feature type="coiled-coil region" evidence="13">
    <location>
        <begin position="257"/>
        <end position="288"/>
    </location>
</feature>
<keyword evidence="6" id="KW-0808">Transferase</keyword>
<evidence type="ECO:0000256" key="13">
    <source>
        <dbReference type="SAM" id="Coils"/>
    </source>
</evidence>
<protein>
    <recommendedName>
        <fullName evidence="3">histidine kinase</fullName>
        <ecNumber evidence="3">2.7.13.3</ecNumber>
    </recommendedName>
</protein>
<feature type="transmembrane region" description="Helical" evidence="14">
    <location>
        <begin position="15"/>
        <end position="36"/>
    </location>
</feature>
<dbReference type="Gene3D" id="3.30.565.10">
    <property type="entry name" value="Histidine kinase-like ATPase, C-terminal domain"/>
    <property type="match status" value="1"/>
</dbReference>
<dbReference type="PROSITE" id="PS50109">
    <property type="entry name" value="HIS_KIN"/>
    <property type="match status" value="1"/>
</dbReference>
<dbReference type="SUPFAM" id="SSF158472">
    <property type="entry name" value="HAMP domain-like"/>
    <property type="match status" value="1"/>
</dbReference>
<dbReference type="GO" id="GO:0000155">
    <property type="term" value="F:phosphorelay sensor kinase activity"/>
    <property type="evidence" value="ECO:0007669"/>
    <property type="project" value="InterPro"/>
</dbReference>
<dbReference type="Pfam" id="PF02518">
    <property type="entry name" value="HATPase_c"/>
    <property type="match status" value="1"/>
</dbReference>
<dbReference type="InterPro" id="IPR029016">
    <property type="entry name" value="GAF-like_dom_sf"/>
</dbReference>
<evidence type="ECO:0000256" key="1">
    <source>
        <dbReference type="ARBA" id="ARBA00000085"/>
    </source>
</evidence>
<keyword evidence="4" id="KW-1003">Cell membrane</keyword>
<dbReference type="InterPro" id="IPR036890">
    <property type="entry name" value="HATPase_C_sf"/>
</dbReference>